<feature type="domain" description="HAT C-terminal dimerisation" evidence="7">
    <location>
        <begin position="659"/>
        <end position="730"/>
    </location>
</feature>
<dbReference type="SUPFAM" id="SSF53098">
    <property type="entry name" value="Ribonuclease H-like"/>
    <property type="match status" value="1"/>
</dbReference>
<protein>
    <submittedName>
        <fullName evidence="8">Zinc finger, BED-type containing 1</fullName>
    </submittedName>
</protein>
<evidence type="ECO:0000259" key="7">
    <source>
        <dbReference type="Pfam" id="PF05699"/>
    </source>
</evidence>
<dbReference type="GO" id="GO:0008270">
    <property type="term" value="F:zinc ion binding"/>
    <property type="evidence" value="ECO:0007669"/>
    <property type="project" value="UniProtKB-KW"/>
</dbReference>
<dbReference type="PANTHER" id="PTHR46481:SF10">
    <property type="entry name" value="ZINC FINGER BED DOMAIN-CONTAINING PROTEIN 39"/>
    <property type="match status" value="1"/>
</dbReference>
<evidence type="ECO:0000256" key="5">
    <source>
        <dbReference type="ARBA" id="ARBA00023242"/>
    </source>
</evidence>
<proteinExistence type="predicted"/>
<dbReference type="PANTHER" id="PTHR46481">
    <property type="entry name" value="ZINC FINGER BED DOMAIN-CONTAINING PROTEIN 4"/>
    <property type="match status" value="1"/>
</dbReference>
<evidence type="ECO:0000256" key="3">
    <source>
        <dbReference type="ARBA" id="ARBA00022771"/>
    </source>
</evidence>
<gene>
    <name evidence="8" type="ORF">SEMRO_1139_G245410.1</name>
</gene>
<feature type="compositionally biased region" description="Acidic residues" evidence="6">
    <location>
        <begin position="616"/>
        <end position="627"/>
    </location>
</feature>
<dbReference type="InterPro" id="IPR008906">
    <property type="entry name" value="HATC_C_dom"/>
</dbReference>
<reference evidence="8" key="1">
    <citation type="submission" date="2020-06" db="EMBL/GenBank/DDBJ databases">
        <authorList>
            <consortium name="Plant Systems Biology data submission"/>
        </authorList>
    </citation>
    <scope>NUCLEOTIDE SEQUENCE</scope>
    <source>
        <strain evidence="8">D6</strain>
    </source>
</reference>
<dbReference type="AlphaFoldDB" id="A0A9N8EI57"/>
<organism evidence="8 9">
    <name type="scientific">Seminavis robusta</name>
    <dbReference type="NCBI Taxonomy" id="568900"/>
    <lineage>
        <taxon>Eukaryota</taxon>
        <taxon>Sar</taxon>
        <taxon>Stramenopiles</taxon>
        <taxon>Ochrophyta</taxon>
        <taxon>Bacillariophyta</taxon>
        <taxon>Bacillariophyceae</taxon>
        <taxon>Bacillariophycidae</taxon>
        <taxon>Naviculales</taxon>
        <taxon>Naviculaceae</taxon>
        <taxon>Seminavis</taxon>
    </lineage>
</organism>
<evidence type="ECO:0000256" key="2">
    <source>
        <dbReference type="ARBA" id="ARBA00022723"/>
    </source>
</evidence>
<dbReference type="InterPro" id="IPR012337">
    <property type="entry name" value="RNaseH-like_sf"/>
</dbReference>
<keyword evidence="9" id="KW-1185">Reference proteome</keyword>
<evidence type="ECO:0000256" key="6">
    <source>
        <dbReference type="SAM" id="MobiDB-lite"/>
    </source>
</evidence>
<sequence>MSQPDLPATIAAERRSSVDATSVLTTGTGGISDSDTAAKEQWLTQSSKASVFFCLEACSGSNVTSNVWNFFHIVKGGKKDIDKESLPNADFSKYNEKCDTNRFAACNHCGKILACGTLKKGKTSWTNGALTTHLTTRVEGHNTTVDILMSKYVNASEVGGKKRKTSRQASIMSYGSVKSGGIKKLPPGARKKHQELMTTRWIADSMSPFKTVETDSFRDMIQSYDLTAKPMSNKKVKSIMINLEDAMRDAAIETMTGLSVNFTLDHWTSKRNENYTGVTAHFIDNDFKLHNVDLGIFLHEGDTTAEELEKSFLELSIEKLNLGVAKVFAGTTDTTGNMNSLGMKWERNQNIAHVYCTDHVLQLTCKLCYNDKTKKAVDAFGEEFVGCVNKARAIVKFVNNSSQALEKLKKHQAQSDSCEGPPKGLIDDVVTRWWATYAMIVRLLELKPAIQTMFIYNELDITTVLKPFKDAQKMLEGDKYVTASWVVYSVKNICDTLTALSSSGPTTASKELARNLLEDFKKRWGSADEPVFNPEVQRGERNRQTGIHPALLIATLLDPRFKSLISVPDEGSKVAIRERVLEIMKMSEIEKRDALGGGIASAGDDVKMEEEKQANDDDEDNSSDDEDPLEVFEQQVAAVEVGKQASASDDSIEKTCKDELKRYIEAGSLPIRKSKHDKTYNDPLGWWKKNQSLYPILASLAKIYLSVQATSAPSERIFSAASRLISNKRTKHVIH</sequence>
<keyword evidence="5" id="KW-0539">Nucleus</keyword>
<accession>A0A9N8EI57</accession>
<evidence type="ECO:0000313" key="9">
    <source>
        <dbReference type="Proteomes" id="UP001153069"/>
    </source>
</evidence>
<feature type="region of interest" description="Disordered" evidence="6">
    <location>
        <begin position="595"/>
        <end position="627"/>
    </location>
</feature>
<name>A0A9N8EI57_9STRA</name>
<evidence type="ECO:0000256" key="1">
    <source>
        <dbReference type="ARBA" id="ARBA00004123"/>
    </source>
</evidence>
<evidence type="ECO:0000313" key="8">
    <source>
        <dbReference type="EMBL" id="CAB9520830.1"/>
    </source>
</evidence>
<dbReference type="Proteomes" id="UP001153069">
    <property type="component" value="Unassembled WGS sequence"/>
</dbReference>
<evidence type="ECO:0000256" key="4">
    <source>
        <dbReference type="ARBA" id="ARBA00022833"/>
    </source>
</evidence>
<dbReference type="GO" id="GO:0005634">
    <property type="term" value="C:nucleus"/>
    <property type="evidence" value="ECO:0007669"/>
    <property type="project" value="UniProtKB-SubCell"/>
</dbReference>
<dbReference type="Pfam" id="PF05699">
    <property type="entry name" value="Dimer_Tnp_hAT"/>
    <property type="match status" value="1"/>
</dbReference>
<dbReference type="GO" id="GO:0046983">
    <property type="term" value="F:protein dimerization activity"/>
    <property type="evidence" value="ECO:0007669"/>
    <property type="project" value="InterPro"/>
</dbReference>
<dbReference type="EMBL" id="CAICTM010001137">
    <property type="protein sequence ID" value="CAB9520830.1"/>
    <property type="molecule type" value="Genomic_DNA"/>
</dbReference>
<comment type="caution">
    <text evidence="8">The sequence shown here is derived from an EMBL/GenBank/DDBJ whole genome shotgun (WGS) entry which is preliminary data.</text>
</comment>
<dbReference type="InterPro" id="IPR052035">
    <property type="entry name" value="ZnF_BED_domain_contain"/>
</dbReference>
<feature type="compositionally biased region" description="Basic and acidic residues" evidence="6">
    <location>
        <begin position="604"/>
        <end position="615"/>
    </location>
</feature>
<keyword evidence="3" id="KW-0863">Zinc-finger</keyword>
<keyword evidence="2" id="KW-0479">Metal-binding</keyword>
<dbReference type="OrthoDB" id="118710at2759"/>
<comment type="subcellular location">
    <subcellularLocation>
        <location evidence="1">Nucleus</location>
    </subcellularLocation>
</comment>
<keyword evidence="4" id="KW-0862">Zinc</keyword>